<feature type="transmembrane region" description="Helical" evidence="1">
    <location>
        <begin position="37"/>
        <end position="55"/>
    </location>
</feature>
<keyword evidence="2" id="KW-0378">Hydrolase</keyword>
<dbReference type="GO" id="GO:0004386">
    <property type="term" value="F:helicase activity"/>
    <property type="evidence" value="ECO:0007669"/>
    <property type="project" value="UniProtKB-KW"/>
</dbReference>
<keyword evidence="2" id="KW-0067">ATP-binding</keyword>
<keyword evidence="1" id="KW-1133">Transmembrane helix</keyword>
<keyword evidence="1" id="KW-0472">Membrane</keyword>
<keyword evidence="2" id="KW-0347">Helicase</keyword>
<dbReference type="AlphaFoldDB" id="A0A7J6TJM2"/>
<comment type="caution">
    <text evidence="2">The sequence shown here is derived from an EMBL/GenBank/DDBJ whole genome shotgun (WGS) entry which is preliminary data.</text>
</comment>
<protein>
    <submittedName>
        <fullName evidence="2">Putative ATP-dependent RNA helicase ddx43</fullName>
    </submittedName>
</protein>
<accession>A0A7J6TJM2</accession>
<keyword evidence="1" id="KW-0812">Transmembrane</keyword>
<sequence>MSRDRRRRRRRRGALPLLARWSRLALARLPPVVPLVLLSVSIVLDVLSSVTALLAGSEYRPESSQLDHRTTRFPGLLRVLSYVSLSVVAMSRLRLWWRDVRVEVHGIIIKSGKACDGGDVKGSSRRRSGSHLSDDELTADDYELCRERYKYTPWPPPEMLGWAPFG</sequence>
<reference evidence="2 3" key="1">
    <citation type="submission" date="2020-04" db="EMBL/GenBank/DDBJ databases">
        <title>Perkinsus olseni comparative genomics.</title>
        <authorList>
            <person name="Bogema D.R."/>
        </authorList>
    </citation>
    <scope>NUCLEOTIDE SEQUENCE [LARGE SCALE GENOMIC DNA]</scope>
    <source>
        <strain evidence="2">ATCC PRA-205</strain>
    </source>
</reference>
<proteinExistence type="predicted"/>
<name>A0A7J6TJM2_PEROL</name>
<keyword evidence="2" id="KW-0547">Nucleotide-binding</keyword>
<dbReference type="EMBL" id="JABANM010006745">
    <property type="protein sequence ID" value="KAF4745433.1"/>
    <property type="molecule type" value="Genomic_DNA"/>
</dbReference>
<evidence type="ECO:0000313" key="3">
    <source>
        <dbReference type="Proteomes" id="UP000574390"/>
    </source>
</evidence>
<evidence type="ECO:0000313" key="2">
    <source>
        <dbReference type="EMBL" id="KAF4745433.1"/>
    </source>
</evidence>
<gene>
    <name evidence="2" type="primary">DDX43_5</name>
    <name evidence="2" type="ORF">FOZ62_016901</name>
</gene>
<evidence type="ECO:0000256" key="1">
    <source>
        <dbReference type="SAM" id="Phobius"/>
    </source>
</evidence>
<feature type="non-terminal residue" evidence="2">
    <location>
        <position position="166"/>
    </location>
</feature>
<feature type="transmembrane region" description="Helical" evidence="1">
    <location>
        <begin position="76"/>
        <end position="97"/>
    </location>
</feature>
<dbReference type="Proteomes" id="UP000574390">
    <property type="component" value="Unassembled WGS sequence"/>
</dbReference>
<organism evidence="2 3">
    <name type="scientific">Perkinsus olseni</name>
    <name type="common">Perkinsus atlanticus</name>
    <dbReference type="NCBI Taxonomy" id="32597"/>
    <lineage>
        <taxon>Eukaryota</taxon>
        <taxon>Sar</taxon>
        <taxon>Alveolata</taxon>
        <taxon>Perkinsozoa</taxon>
        <taxon>Perkinsea</taxon>
        <taxon>Perkinsida</taxon>
        <taxon>Perkinsidae</taxon>
        <taxon>Perkinsus</taxon>
    </lineage>
</organism>